<feature type="region of interest" description="Disordered" evidence="1">
    <location>
        <begin position="1"/>
        <end position="31"/>
    </location>
</feature>
<sequence>MSSTQTDTTAGTMTAAATSTTTSQAPTENTYNIRLTPHQFIRYIEARLPNPLDYHSEIALRKVLDSALDTLKIIETRTGTPPWLENSDSDSDSDADSEATSAPRSASARHPATSGKPSITMKRVSLEGCVPAASSTVASTSSNPLRVLKPASKIPLWKRQFIKGLNRNGNGPPVAVDKAFRFSHKHPLFPVFYPHDAKSQESYRSTAKPQTFYNNDPNVRVPRAKGKTNGRAPFSESDDESDETSSKPPSPTSTSSDGTKKSERKTVTWSKSVVGGSEITQEDLDGVEQGSRKHVKIAVGEGPTGARKYDISPPFIRDFASTHARCIGPIRTRDIAPARPTSARKNNVSATCALYTSPYGYIGARKYNASPNRARATHSREMSPTRTYNISPSTTPGTSARALDIDKPKAKNEETAANPRTLSPPRVRAETPAKTSPVPASQENDTLSTVDQAPDFTQSSMQASPTLTQGTVVTTEEAASQTPPQKLNTESTPPSSRKRAREDDEGVEIRRVKERPVKAMRMTRGA</sequence>
<proteinExistence type="predicted"/>
<feature type="compositionally biased region" description="Polar residues" evidence="1">
    <location>
        <begin position="438"/>
        <end position="495"/>
    </location>
</feature>
<feature type="compositionally biased region" description="Low complexity" evidence="1">
    <location>
        <begin position="1"/>
        <end position="27"/>
    </location>
</feature>
<feature type="compositionally biased region" description="Polar residues" evidence="1">
    <location>
        <begin position="202"/>
        <end position="217"/>
    </location>
</feature>
<feature type="compositionally biased region" description="Polar residues" evidence="1">
    <location>
        <begin position="384"/>
        <end position="398"/>
    </location>
</feature>
<feature type="region of interest" description="Disordered" evidence="1">
    <location>
        <begin position="79"/>
        <end position="120"/>
    </location>
</feature>
<evidence type="ECO:0000313" key="2">
    <source>
        <dbReference type="EMBL" id="KAF2687343.1"/>
    </source>
</evidence>
<organism evidence="2 3">
    <name type="scientific">Lentithecium fluviatile CBS 122367</name>
    <dbReference type="NCBI Taxonomy" id="1168545"/>
    <lineage>
        <taxon>Eukaryota</taxon>
        <taxon>Fungi</taxon>
        <taxon>Dikarya</taxon>
        <taxon>Ascomycota</taxon>
        <taxon>Pezizomycotina</taxon>
        <taxon>Dothideomycetes</taxon>
        <taxon>Pleosporomycetidae</taxon>
        <taxon>Pleosporales</taxon>
        <taxon>Massarineae</taxon>
        <taxon>Lentitheciaceae</taxon>
        <taxon>Lentithecium</taxon>
    </lineage>
</organism>
<dbReference type="AlphaFoldDB" id="A0A6G1JB28"/>
<name>A0A6G1JB28_9PLEO</name>
<feature type="compositionally biased region" description="Basic and acidic residues" evidence="1">
    <location>
        <begin position="507"/>
        <end position="517"/>
    </location>
</feature>
<feature type="region of interest" description="Disordered" evidence="1">
    <location>
        <begin position="370"/>
        <end position="526"/>
    </location>
</feature>
<feature type="compositionally biased region" description="Acidic residues" evidence="1">
    <location>
        <begin position="87"/>
        <end position="97"/>
    </location>
</feature>
<feature type="region of interest" description="Disordered" evidence="1">
    <location>
        <begin position="200"/>
        <end position="274"/>
    </location>
</feature>
<evidence type="ECO:0000256" key="1">
    <source>
        <dbReference type="SAM" id="MobiDB-lite"/>
    </source>
</evidence>
<evidence type="ECO:0000313" key="3">
    <source>
        <dbReference type="Proteomes" id="UP000799291"/>
    </source>
</evidence>
<gene>
    <name evidence="2" type="ORF">K458DRAFT_189323</name>
</gene>
<dbReference type="EMBL" id="MU005575">
    <property type="protein sequence ID" value="KAF2687343.1"/>
    <property type="molecule type" value="Genomic_DNA"/>
</dbReference>
<feature type="compositionally biased region" description="Basic and acidic residues" evidence="1">
    <location>
        <begin position="403"/>
        <end position="414"/>
    </location>
</feature>
<reference evidence="2" key="1">
    <citation type="journal article" date="2020" name="Stud. Mycol.">
        <title>101 Dothideomycetes genomes: a test case for predicting lifestyles and emergence of pathogens.</title>
        <authorList>
            <person name="Haridas S."/>
            <person name="Albert R."/>
            <person name="Binder M."/>
            <person name="Bloem J."/>
            <person name="Labutti K."/>
            <person name="Salamov A."/>
            <person name="Andreopoulos B."/>
            <person name="Baker S."/>
            <person name="Barry K."/>
            <person name="Bills G."/>
            <person name="Bluhm B."/>
            <person name="Cannon C."/>
            <person name="Castanera R."/>
            <person name="Culley D."/>
            <person name="Daum C."/>
            <person name="Ezra D."/>
            <person name="Gonzalez J."/>
            <person name="Henrissat B."/>
            <person name="Kuo A."/>
            <person name="Liang C."/>
            <person name="Lipzen A."/>
            <person name="Lutzoni F."/>
            <person name="Magnuson J."/>
            <person name="Mondo S."/>
            <person name="Nolan M."/>
            <person name="Ohm R."/>
            <person name="Pangilinan J."/>
            <person name="Park H.-J."/>
            <person name="Ramirez L."/>
            <person name="Alfaro M."/>
            <person name="Sun H."/>
            <person name="Tritt A."/>
            <person name="Yoshinaga Y."/>
            <person name="Zwiers L.-H."/>
            <person name="Turgeon B."/>
            <person name="Goodwin S."/>
            <person name="Spatafora J."/>
            <person name="Crous P."/>
            <person name="Grigoriev I."/>
        </authorList>
    </citation>
    <scope>NUCLEOTIDE SEQUENCE</scope>
    <source>
        <strain evidence="2">CBS 122367</strain>
    </source>
</reference>
<feature type="compositionally biased region" description="Low complexity" evidence="1">
    <location>
        <begin position="98"/>
        <end position="114"/>
    </location>
</feature>
<protein>
    <submittedName>
        <fullName evidence="2">Uncharacterized protein</fullName>
    </submittedName>
</protein>
<dbReference type="Proteomes" id="UP000799291">
    <property type="component" value="Unassembled WGS sequence"/>
</dbReference>
<accession>A0A6G1JB28</accession>
<keyword evidence="3" id="KW-1185">Reference proteome</keyword>